<feature type="compositionally biased region" description="Pro residues" evidence="4">
    <location>
        <begin position="870"/>
        <end position="884"/>
    </location>
</feature>
<keyword evidence="7" id="KW-1185">Reference proteome</keyword>
<sequence length="951" mass="102516">MEGQTPTRGRSRPPSLPPSSSRSRNGLRLNPQMSFQSSNSSASDLANASPKLKHAHLARRFEHPSGTGRRGSVSSGSDRPRSRVSGGTATDESRHSEPRSAVSSYLQEKLARERKVDSERSASRMSNGPDTTLNSGILRISPTRANTTDGERPQSSGGGSSKKKGLGLKEMEQTLTTLHKQNFDLKLELYYRRETQGKLEERIEKLEVEKKAWDAMNGKLLDELEKRDKAVEEAVAMIVTLEGRLDQLLEEREMVRRVDKQGYYPTPDVSDMAATPKMKHKENTLARMPSCLSEYSETTENLREVYLSNRNIGSVLSLPRLSSDTFDEQQAANMMGSPSMSILSESSFVSVYGQKKPSTSSQDQDGVDGASEPASRDVSGALSRKTPTRSRRSTSVTSNNAAGNFSSITELMDKNMNYSPLQRLEKMEKSLAAMNEASRAGSEEPEQQQASGYPPARRPRVSLRKVRTDAPPLSSDLNPHNLPPTPDTISTSTLRRYKNSNDTLSRDNTFANNERSYLALSEATSRSTSGDNPLAAWSAGPTPLVAQNPSISAFSSRRDGGTTGVLKSSSYFDNRLPIPPRPHSADESTVSRHGAARNDGWDSDSTDDIDGNDSASLHDYWMRESLRGEGQQQPNSQLQPAAHLRAKKNAHQSPDLFSFPAVGSGDGWATDVMFGHLGGAGYAPLSDALDALGDSLPTPQAGLFGAGLASPGPDGAVRPPPPPNRRSSLHAQTGSTSGTPVKATHAGAAKLRKSPVRSNAPRPPPMRRNSADEGTTGLPFSQSQPVGVGGAEHQQPQKGSYYPPNPTRRLKNLFRRSGSHDQNSLPQAATQPDVNTVAQQQQQEVQVPMVGVPSWGNRRDLEEDQFASATPPPILRNPRVPGPPRRGSMPGAVGGEAVGKMPAAEEVQQPAVQDGGAKDVGGAHGPEGPAHAGGNKLKWLGRMSSLRNRAG</sequence>
<dbReference type="Proteomes" id="UP000319257">
    <property type="component" value="Unassembled WGS sequence"/>
</dbReference>
<feature type="region of interest" description="Disordered" evidence="4">
    <location>
        <begin position="1"/>
        <end position="166"/>
    </location>
</feature>
<feature type="compositionally biased region" description="Low complexity" evidence="4">
    <location>
        <begin position="831"/>
        <end position="853"/>
    </location>
</feature>
<feature type="compositionally biased region" description="Polar residues" evidence="4">
    <location>
        <begin position="545"/>
        <end position="555"/>
    </location>
</feature>
<organism evidence="6 7">
    <name type="scientific">Thyridium curvatum</name>
    <dbReference type="NCBI Taxonomy" id="1093900"/>
    <lineage>
        <taxon>Eukaryota</taxon>
        <taxon>Fungi</taxon>
        <taxon>Dikarya</taxon>
        <taxon>Ascomycota</taxon>
        <taxon>Pezizomycotina</taxon>
        <taxon>Sordariomycetes</taxon>
        <taxon>Sordariomycetidae</taxon>
        <taxon>Thyridiales</taxon>
        <taxon>Thyridiaceae</taxon>
        <taxon>Thyridium</taxon>
    </lineage>
</organism>
<dbReference type="EMBL" id="SKBQ01000033">
    <property type="protein sequence ID" value="TPX13622.1"/>
    <property type="molecule type" value="Genomic_DNA"/>
</dbReference>
<evidence type="ECO:0000313" key="6">
    <source>
        <dbReference type="EMBL" id="TPX13622.1"/>
    </source>
</evidence>
<dbReference type="RefSeq" id="XP_030995333.1">
    <property type="nucleotide sequence ID" value="XM_031140688.1"/>
</dbReference>
<comment type="subcellular location">
    <subcellularLocation>
        <location evidence="1">Cytoplasm</location>
    </subcellularLocation>
</comment>
<dbReference type="InParanoid" id="A0A507AUH2"/>
<evidence type="ECO:0000313" key="7">
    <source>
        <dbReference type="Proteomes" id="UP000319257"/>
    </source>
</evidence>
<feature type="compositionally biased region" description="Polar residues" evidence="4">
    <location>
        <begin position="725"/>
        <end position="739"/>
    </location>
</feature>
<dbReference type="STRING" id="1093900.A0A507AUH2"/>
<evidence type="ECO:0000256" key="4">
    <source>
        <dbReference type="SAM" id="MobiDB-lite"/>
    </source>
</evidence>
<dbReference type="Pfam" id="PF07989">
    <property type="entry name" value="Cnn_1N"/>
    <property type="match status" value="1"/>
</dbReference>
<feature type="region of interest" description="Disordered" evidence="4">
    <location>
        <begin position="432"/>
        <end position="495"/>
    </location>
</feature>
<keyword evidence="2" id="KW-0963">Cytoplasm</keyword>
<feature type="coiled-coil region" evidence="3">
    <location>
        <begin position="168"/>
        <end position="258"/>
    </location>
</feature>
<dbReference type="InterPro" id="IPR012943">
    <property type="entry name" value="Cnn_1N"/>
</dbReference>
<accession>A0A507AUH2</accession>
<protein>
    <recommendedName>
        <fullName evidence="5">Centrosomin N-terminal motif 1 domain-containing protein</fullName>
    </recommendedName>
</protein>
<feature type="compositionally biased region" description="Low complexity" evidence="4">
    <location>
        <begin position="64"/>
        <end position="87"/>
    </location>
</feature>
<feature type="region of interest" description="Disordered" evidence="4">
    <location>
        <begin position="353"/>
        <end position="402"/>
    </location>
</feature>
<feature type="compositionally biased region" description="Acidic residues" evidence="4">
    <location>
        <begin position="601"/>
        <end position="611"/>
    </location>
</feature>
<feature type="domain" description="Centrosomin N-terminal motif 1" evidence="5">
    <location>
        <begin position="168"/>
        <end position="234"/>
    </location>
</feature>
<name>A0A507AUH2_9PEZI</name>
<evidence type="ECO:0000259" key="5">
    <source>
        <dbReference type="Pfam" id="PF07989"/>
    </source>
</evidence>
<feature type="region of interest" description="Disordered" evidence="4">
    <location>
        <begin position="702"/>
        <end position="951"/>
    </location>
</feature>
<gene>
    <name evidence="6" type="ORF">E0L32_006093</name>
</gene>
<evidence type="ECO:0000256" key="2">
    <source>
        <dbReference type="ARBA" id="ARBA00022490"/>
    </source>
</evidence>
<keyword evidence="3" id="KW-0175">Coiled coil</keyword>
<feature type="compositionally biased region" description="Polar residues" evidence="4">
    <location>
        <begin position="522"/>
        <end position="531"/>
    </location>
</feature>
<dbReference type="GO" id="GO:0005815">
    <property type="term" value="C:microtubule organizing center"/>
    <property type="evidence" value="ECO:0007669"/>
    <property type="project" value="InterPro"/>
</dbReference>
<evidence type="ECO:0000256" key="3">
    <source>
        <dbReference type="SAM" id="Coils"/>
    </source>
</evidence>
<feature type="compositionally biased region" description="Low complexity" evidence="4">
    <location>
        <begin position="18"/>
        <end position="49"/>
    </location>
</feature>
<comment type="caution">
    <text evidence="6">The sequence shown here is derived from an EMBL/GenBank/DDBJ whole genome shotgun (WGS) entry which is preliminary data.</text>
</comment>
<feature type="region of interest" description="Disordered" evidence="4">
    <location>
        <begin position="521"/>
        <end position="615"/>
    </location>
</feature>
<dbReference type="OrthoDB" id="10251744at2759"/>
<feature type="compositionally biased region" description="Basic and acidic residues" evidence="4">
    <location>
        <begin position="109"/>
        <end position="122"/>
    </location>
</feature>
<proteinExistence type="predicted"/>
<dbReference type="GO" id="GO:0005737">
    <property type="term" value="C:cytoplasm"/>
    <property type="evidence" value="ECO:0007669"/>
    <property type="project" value="UniProtKB-SubCell"/>
</dbReference>
<feature type="region of interest" description="Disordered" evidence="4">
    <location>
        <begin position="628"/>
        <end position="649"/>
    </location>
</feature>
<reference evidence="6 7" key="1">
    <citation type="submission" date="2019-06" db="EMBL/GenBank/DDBJ databases">
        <title>Draft genome sequence of the filamentous fungus Phialemoniopsis curvata isolated from diesel fuel.</title>
        <authorList>
            <person name="Varaljay V.A."/>
            <person name="Lyon W.J."/>
            <person name="Crouch A.L."/>
            <person name="Drake C.E."/>
            <person name="Hollomon J.M."/>
            <person name="Nadeau L.J."/>
            <person name="Nunn H.S."/>
            <person name="Stevenson B.S."/>
            <person name="Bojanowski C.L."/>
            <person name="Crookes-Goodson W.J."/>
        </authorList>
    </citation>
    <scope>NUCLEOTIDE SEQUENCE [LARGE SCALE GENOMIC DNA]</scope>
    <source>
        <strain evidence="6 7">D216</strain>
    </source>
</reference>
<feature type="compositionally biased region" description="Polar residues" evidence="4">
    <location>
        <begin position="123"/>
        <end position="135"/>
    </location>
</feature>
<feature type="compositionally biased region" description="Polar residues" evidence="4">
    <location>
        <begin position="820"/>
        <end position="830"/>
    </location>
</feature>
<dbReference type="GeneID" id="41973540"/>
<feature type="compositionally biased region" description="Polar residues" evidence="4">
    <location>
        <begin position="630"/>
        <end position="639"/>
    </location>
</feature>
<dbReference type="AlphaFoldDB" id="A0A507AUH2"/>
<evidence type="ECO:0000256" key="1">
    <source>
        <dbReference type="ARBA" id="ARBA00004496"/>
    </source>
</evidence>